<evidence type="ECO:0000256" key="3">
    <source>
        <dbReference type="ARBA" id="ARBA00022801"/>
    </source>
</evidence>
<dbReference type="SUPFAM" id="SSF53187">
    <property type="entry name" value="Zn-dependent exopeptidases"/>
    <property type="match status" value="1"/>
</dbReference>
<dbReference type="EC" id="2.7.11.7" evidence="7"/>
<dbReference type="InterPro" id="IPR001680">
    <property type="entry name" value="WD40_rpt"/>
</dbReference>
<protein>
    <submittedName>
        <fullName evidence="7">WD domain-containing protein, related</fullName>
        <ecNumber evidence="7">2.7.11.7</ecNumber>
    </submittedName>
</protein>
<dbReference type="OMA" id="STELCCH"/>
<dbReference type="PANTHER" id="PTHR43270:SF8">
    <property type="entry name" value="DI- AND TRIPEPTIDASE DUG2-RELATED"/>
    <property type="match status" value="1"/>
</dbReference>
<dbReference type="InterPro" id="IPR036322">
    <property type="entry name" value="WD40_repeat_dom_sf"/>
</dbReference>
<evidence type="ECO:0000313" key="8">
    <source>
        <dbReference type="Proteomes" id="UP000030763"/>
    </source>
</evidence>
<keyword evidence="7" id="KW-0808">Transferase</keyword>
<feature type="region of interest" description="Disordered" evidence="5">
    <location>
        <begin position="1649"/>
        <end position="1671"/>
    </location>
</feature>
<accession>U6MBZ3</accession>
<keyword evidence="8" id="KW-1185">Reference proteome</keyword>
<dbReference type="GeneID" id="25336020"/>
<dbReference type="Gene3D" id="3.40.630.10">
    <property type="entry name" value="Zn peptidases"/>
    <property type="match status" value="1"/>
</dbReference>
<dbReference type="PROSITE" id="PS50294">
    <property type="entry name" value="WD_REPEATS_REGION"/>
    <property type="match status" value="1"/>
</dbReference>
<keyword evidence="1" id="KW-0645">Protease</keyword>
<dbReference type="RefSeq" id="XP_013335833.1">
    <property type="nucleotide sequence ID" value="XM_013480379.1"/>
</dbReference>
<gene>
    <name evidence="7" type="ORF">EMWEY_00020340</name>
</gene>
<dbReference type="InterPro" id="IPR029055">
    <property type="entry name" value="Ntn_hydrolases_N"/>
</dbReference>
<dbReference type="OrthoDB" id="412867at2759"/>
<dbReference type="PROSITE" id="PS51278">
    <property type="entry name" value="GATASE_TYPE_2"/>
    <property type="match status" value="1"/>
</dbReference>
<dbReference type="PANTHER" id="PTHR43270">
    <property type="entry name" value="BETA-ALA-HIS DIPEPTIDASE"/>
    <property type="match status" value="1"/>
</dbReference>
<dbReference type="VEuPathDB" id="ToxoDB:EMWEY_00020340"/>
<dbReference type="Gene3D" id="3.60.20.10">
    <property type="entry name" value="Glutamine Phosphoribosylpyrophosphate, subunit 1, domain 1"/>
    <property type="match status" value="1"/>
</dbReference>
<dbReference type="Proteomes" id="UP000030763">
    <property type="component" value="Unassembled WGS sequence"/>
</dbReference>
<dbReference type="GO" id="GO:0008233">
    <property type="term" value="F:peptidase activity"/>
    <property type="evidence" value="ECO:0007669"/>
    <property type="project" value="UniProtKB-KW"/>
</dbReference>
<dbReference type="PROSITE" id="PS50082">
    <property type="entry name" value="WD_REPEATS_2"/>
    <property type="match status" value="2"/>
</dbReference>
<reference evidence="7" key="1">
    <citation type="submission" date="2013-10" db="EMBL/GenBank/DDBJ databases">
        <title>Genomic analysis of the causative agents of coccidiosis in chickens.</title>
        <authorList>
            <person name="Reid A.J."/>
            <person name="Blake D."/>
            <person name="Billington K."/>
            <person name="Browne H."/>
            <person name="Dunn M."/>
            <person name="Hung S."/>
            <person name="Kawahara F."/>
            <person name="Miranda-Saavedra D."/>
            <person name="Mourier T."/>
            <person name="Nagra H."/>
            <person name="Otto T.D."/>
            <person name="Rawlings N."/>
            <person name="Sanchez A."/>
            <person name="Sanders M."/>
            <person name="Subramaniam C."/>
            <person name="Tay Y."/>
            <person name="Dear P."/>
            <person name="Doerig C."/>
            <person name="Gruber A."/>
            <person name="Parkinson J."/>
            <person name="Shirley M."/>
            <person name="Wan K.L."/>
            <person name="Berriman M."/>
            <person name="Tomley F."/>
            <person name="Pain A."/>
        </authorList>
    </citation>
    <scope>NUCLEOTIDE SEQUENCE [LARGE SCALE GENOMIC DNA]</scope>
    <source>
        <strain evidence="7">Weybridge</strain>
    </source>
</reference>
<keyword evidence="3" id="KW-0378">Hydrolase</keyword>
<organism evidence="7 8">
    <name type="scientific">Eimeria maxima</name>
    <name type="common">Coccidian parasite</name>
    <dbReference type="NCBI Taxonomy" id="5804"/>
    <lineage>
        <taxon>Eukaryota</taxon>
        <taxon>Sar</taxon>
        <taxon>Alveolata</taxon>
        <taxon>Apicomplexa</taxon>
        <taxon>Conoidasida</taxon>
        <taxon>Coccidia</taxon>
        <taxon>Eucoccidiorida</taxon>
        <taxon>Eimeriorina</taxon>
        <taxon>Eimeriidae</taxon>
        <taxon>Eimeria</taxon>
    </lineage>
</organism>
<feature type="compositionally biased region" description="Low complexity" evidence="5">
    <location>
        <begin position="1529"/>
        <end position="1556"/>
    </location>
</feature>
<feature type="repeat" description="WD" evidence="4">
    <location>
        <begin position="1163"/>
        <end position="1186"/>
    </location>
</feature>
<feature type="domain" description="Glutamine amidotransferase type-2" evidence="6">
    <location>
        <begin position="2"/>
        <end position="384"/>
    </location>
</feature>
<evidence type="ECO:0000256" key="5">
    <source>
        <dbReference type="SAM" id="MobiDB-lite"/>
    </source>
</evidence>
<dbReference type="SMART" id="SM00320">
    <property type="entry name" value="WD40"/>
    <property type="match status" value="4"/>
</dbReference>
<evidence type="ECO:0000313" key="7">
    <source>
        <dbReference type="EMBL" id="CDJ59185.1"/>
    </source>
</evidence>
<feature type="compositionally biased region" description="Polar residues" evidence="5">
    <location>
        <begin position="1649"/>
        <end position="1667"/>
    </location>
</feature>
<evidence type="ECO:0000256" key="2">
    <source>
        <dbReference type="ARBA" id="ARBA00022723"/>
    </source>
</evidence>
<dbReference type="GO" id="GO:0046872">
    <property type="term" value="F:metal ion binding"/>
    <property type="evidence" value="ECO:0007669"/>
    <property type="project" value="UniProtKB-KW"/>
</dbReference>
<dbReference type="GO" id="GO:0016905">
    <property type="term" value="F:myosin heavy chain kinase activity"/>
    <property type="evidence" value="ECO:0007669"/>
    <property type="project" value="UniProtKB-EC"/>
</dbReference>
<dbReference type="SUPFAM" id="SSF50978">
    <property type="entry name" value="WD40 repeat-like"/>
    <property type="match status" value="1"/>
</dbReference>
<dbReference type="SUPFAM" id="SSF56235">
    <property type="entry name" value="N-terminal nucleophile aminohydrolases (Ntn hydrolases)"/>
    <property type="match status" value="1"/>
</dbReference>
<feature type="region of interest" description="Disordered" evidence="5">
    <location>
        <begin position="1529"/>
        <end position="1565"/>
    </location>
</feature>
<sequence>MCRLTAIITRGDPILLADVLTRPRRSIIQQSFNCQERLRQDDIRNAYQKASLNGDGFGVGWYVTKSSKNASPSVSACTNLSLFGPCGATGDGTNGKKTPDAHAATANPISSVDDGGACVFTSLKPAWADRNLYNLAEKISSRLFFAHVRAASSTLGVSHCAGCDGGLPSWAVENGSVSTELCCHPFRCGRFLFMHNGNVGGFNRIRRDLLSLLPDPMFSFAITNSCIDSACLFAVFLALLPNSPTEPSTHSAMKDAVEQMIATICWLLDREKIEETTLINIVVSDGESIVATRFVTNAQEVAYVSGKSSIVPDPTGETSPTMPPSLYFATGTAWQQQEDACDEYRMTHKDKRTDICIVTSEPLTSNPEDWMPVPRNTMILITPAIDLLLYPIASVGYLPSLLRSRRRSGSVVPPQEIESPSSDRQIALRKCLAPSLADKLEEEIAALLKITSSSSVGTLRAADELPVIMLRSLEGVIRELARATESTDGEEAEKPWRALELKLQGLEKQLRAAQVQRQAVAAIEDGQSQSPPGSSMCSTGLPQTNLYHAELNSETPGTNQQCYELLAGSCAILCLETILIHVTSYREDSKSKSFSRTPSSALPVAAKTFVFVGMQSGEVVIYDATSASVAPISFQAHVGGVLAMAVHANIFRRGCVSTGRAIACKNCGSALPEVFLVTGGSDTSLAVWDLSPLIFGGREPRLLSGKRVCLDGPRVSIDADDLLAVRLTFLPHQGDVLSLLVRDSPDCAHTNGSHHDPSTRTCIVDTCEACLQAIHAAMRLDDSGGASNVESAASPLTSLPFADLHKIQPNPFVDEPECNLLLFIGFQSAKIGAVFLNDLLRYFRHTQVMVSVLANAVSFQPTQQQSLPLSVSRDFELRTLASGQLKVQFTGEQEGESLRSLFTGDPQCVAERSQSTHSPTQDESLLAMASPRHTSGLAKGESFRCLLAGFARALRSVTLHASHAATTLWSKKCSLSGRPGCLYPPTGTVYCFKAPHELEVPLPEGAAASASPGTYRVVTSTSSLKIVAQPPKQDGGLKIEMRFLPFEQSGVKRQHSHQSLVGPWLDESGHNGFVECLTSCGRRVLCSGGGDGRLLLWGENGSLVGELSGHHGGVLCVAYTEVPVESLCRDLRRWGSRDHLQVQSPQTECSKVPDDVAHSRQGLLFSGSRDRSIRVWALEQLVCIQTLNAHSSEVLALAADAGRNILISGSANGELFVWQLDLMVVAFELNLNASPTLADHGRFTVGARQSFRPGSGEDQKRGVAFTDLLLVSDSSCLANHDRGSPGTFPRSPNAAGSKWVGGLQLWAGRGDGKLGVWNIGERDMDEEESIEEPYDQARAATREASLSSDCAEASAASASELKGVSSARADAGIIQRCTTGYKGRIETIPIKAQRGICGSRIKGMIITPGASMPSLPPLTTGAGLEPRRRDFLPLLAQFVAYKSISASRCPRHVSGCIGAAKFVAQLFEQALGATVDIVWPRRSAASSEFDGDQGEGQPHPVVFGRLGTNPQHPTIVFYSHYDVVSAGASASSSAPTPSDGSEGSASPITAAASPTALPRTGVLPAGTQHSMRCSIEADACGDSIKRRDNHAKHSEWHGTGWHSNPWRIHCKDGYIYGRGVTDNKGPIICSLLAVKQFIAEWRRKHRVNQTAHDQCSQPNTTTGSASQHHAPAKNDHAIPFNFVWICEGDEENGSVGLADAVAQKASWLHGTHFLICNNSYWADDVTPCLVYGMRGVLDIRVEATAATGDGGYHSGVHGGSVEEPMQRLVHLLGRMYDPTTGRVTIPGFYDAVQAPDYAELQRIKVAAESVETGWIKDAFATGVDSPQELLRKRWLEPSMSLLGINASLKGNCAQAGGAMRIIPSTASAEISLRLVPNQVWGVEPLYVREGGSMPAIPFLADALRRLPSPKGCTQSSEEIAVCQLPFGQASDNAHLPNERLGIRQVEKGVDVLASTLEYLAARLHPEG</sequence>
<dbReference type="InterPro" id="IPR017932">
    <property type="entry name" value="GATase_2_dom"/>
</dbReference>
<dbReference type="Gene3D" id="2.130.10.10">
    <property type="entry name" value="YVTN repeat-like/Quinoprotein amine dehydrogenase"/>
    <property type="match status" value="2"/>
</dbReference>
<evidence type="ECO:0000256" key="4">
    <source>
        <dbReference type="PROSITE-ProRule" id="PRU00221"/>
    </source>
</evidence>
<evidence type="ECO:0000256" key="1">
    <source>
        <dbReference type="ARBA" id="ARBA00022670"/>
    </source>
</evidence>
<keyword evidence="2" id="KW-0479">Metal-binding</keyword>
<feature type="repeat" description="WD" evidence="4">
    <location>
        <begin position="1187"/>
        <end position="1221"/>
    </location>
</feature>
<name>U6MBZ3_EIMMA</name>
<keyword evidence="4" id="KW-0853">WD repeat</keyword>
<dbReference type="InterPro" id="IPR051458">
    <property type="entry name" value="Cyt/Met_Dipeptidase"/>
</dbReference>
<dbReference type="EMBL" id="HG720165">
    <property type="protein sequence ID" value="CDJ59185.1"/>
    <property type="molecule type" value="Genomic_DNA"/>
</dbReference>
<dbReference type="GO" id="GO:0006751">
    <property type="term" value="P:glutathione catabolic process"/>
    <property type="evidence" value="ECO:0007669"/>
    <property type="project" value="TreeGrafter"/>
</dbReference>
<dbReference type="InterPro" id="IPR015943">
    <property type="entry name" value="WD40/YVTN_repeat-like_dom_sf"/>
</dbReference>
<evidence type="ECO:0000259" key="6">
    <source>
        <dbReference type="PROSITE" id="PS51278"/>
    </source>
</evidence>
<dbReference type="CDD" id="cd01908">
    <property type="entry name" value="YafJ"/>
    <property type="match status" value="1"/>
</dbReference>
<reference evidence="7" key="2">
    <citation type="submission" date="2013-10" db="EMBL/GenBank/DDBJ databases">
        <authorList>
            <person name="Aslett M."/>
        </authorList>
    </citation>
    <scope>NUCLEOTIDE SEQUENCE [LARGE SCALE GENOMIC DNA]</scope>
    <source>
        <strain evidence="7">Weybridge</strain>
    </source>
</reference>
<dbReference type="Pfam" id="PF00400">
    <property type="entry name" value="WD40"/>
    <property type="match status" value="1"/>
</dbReference>
<proteinExistence type="predicted"/>
<dbReference type="GO" id="GO:0006508">
    <property type="term" value="P:proteolysis"/>
    <property type="evidence" value="ECO:0007669"/>
    <property type="project" value="UniProtKB-KW"/>
</dbReference>